<keyword evidence="2" id="KW-1185">Reference proteome</keyword>
<dbReference type="Proteomes" id="UP000241769">
    <property type="component" value="Unassembled WGS sequence"/>
</dbReference>
<proteinExistence type="predicted"/>
<gene>
    <name evidence="1" type="ORF">PROFUN_03596</name>
</gene>
<accession>A0A2P6MSK3</accession>
<protein>
    <submittedName>
        <fullName evidence="1">Uncharacterized protein</fullName>
    </submittedName>
</protein>
<evidence type="ECO:0000313" key="1">
    <source>
        <dbReference type="EMBL" id="PRP74674.1"/>
    </source>
</evidence>
<dbReference type="InParanoid" id="A0A2P6MSK3"/>
<sequence>MIGVEVCAFFGIKCNDDRDVIVIDLTDNGLYKDFPTDIKIDSHSATSQVGHVPVRMDNCTGGV</sequence>
<dbReference type="EMBL" id="MDYQ01000448">
    <property type="protein sequence ID" value="PRP74674.1"/>
    <property type="molecule type" value="Genomic_DNA"/>
</dbReference>
<comment type="caution">
    <text evidence="1">The sequence shown here is derived from an EMBL/GenBank/DDBJ whole genome shotgun (WGS) entry which is preliminary data.</text>
</comment>
<name>A0A2P6MSK3_9EUKA</name>
<reference evidence="1 2" key="1">
    <citation type="journal article" date="2018" name="Genome Biol. Evol.">
        <title>Multiple Roots of Fruiting Body Formation in Amoebozoa.</title>
        <authorList>
            <person name="Hillmann F."/>
            <person name="Forbes G."/>
            <person name="Novohradska S."/>
            <person name="Ferling I."/>
            <person name="Riege K."/>
            <person name="Groth M."/>
            <person name="Westermann M."/>
            <person name="Marz M."/>
            <person name="Spaller T."/>
            <person name="Winckler T."/>
            <person name="Schaap P."/>
            <person name="Glockner G."/>
        </authorList>
    </citation>
    <scope>NUCLEOTIDE SEQUENCE [LARGE SCALE GENOMIC DNA]</scope>
    <source>
        <strain evidence="1 2">Jena</strain>
    </source>
</reference>
<organism evidence="1 2">
    <name type="scientific">Planoprotostelium fungivorum</name>
    <dbReference type="NCBI Taxonomy" id="1890364"/>
    <lineage>
        <taxon>Eukaryota</taxon>
        <taxon>Amoebozoa</taxon>
        <taxon>Evosea</taxon>
        <taxon>Variosea</taxon>
        <taxon>Cavosteliida</taxon>
        <taxon>Cavosteliaceae</taxon>
        <taxon>Planoprotostelium</taxon>
    </lineage>
</organism>
<dbReference type="AlphaFoldDB" id="A0A2P6MSK3"/>
<evidence type="ECO:0000313" key="2">
    <source>
        <dbReference type="Proteomes" id="UP000241769"/>
    </source>
</evidence>